<protein>
    <submittedName>
        <fullName evidence="1">Uncharacterized protein</fullName>
    </submittedName>
</protein>
<gene>
    <name evidence="1" type="ORF">ACFSX5_14050</name>
</gene>
<reference evidence="2" key="1">
    <citation type="journal article" date="2019" name="Int. J. Syst. Evol. Microbiol.">
        <title>The Global Catalogue of Microorganisms (GCM) 10K type strain sequencing project: providing services to taxonomists for standard genome sequencing and annotation.</title>
        <authorList>
            <consortium name="The Broad Institute Genomics Platform"/>
            <consortium name="The Broad Institute Genome Sequencing Center for Infectious Disease"/>
            <person name="Wu L."/>
            <person name="Ma J."/>
        </authorList>
    </citation>
    <scope>NUCLEOTIDE SEQUENCE [LARGE SCALE GENOMIC DNA]</scope>
    <source>
        <strain evidence="2">CCM 7427</strain>
    </source>
</reference>
<evidence type="ECO:0000313" key="1">
    <source>
        <dbReference type="EMBL" id="MFD2648908.1"/>
    </source>
</evidence>
<dbReference type="EMBL" id="JBHUNP010000001">
    <property type="protein sequence ID" value="MFD2648908.1"/>
    <property type="molecule type" value="Genomic_DNA"/>
</dbReference>
<keyword evidence="2" id="KW-1185">Reference proteome</keyword>
<accession>A0ABW5QMM3</accession>
<evidence type="ECO:0000313" key="2">
    <source>
        <dbReference type="Proteomes" id="UP001597521"/>
    </source>
</evidence>
<organism evidence="1 2">
    <name type="scientific">Devosia albogilva</name>
    <dbReference type="NCBI Taxonomy" id="429726"/>
    <lineage>
        <taxon>Bacteria</taxon>
        <taxon>Pseudomonadati</taxon>
        <taxon>Pseudomonadota</taxon>
        <taxon>Alphaproteobacteria</taxon>
        <taxon>Hyphomicrobiales</taxon>
        <taxon>Devosiaceae</taxon>
        <taxon>Devosia</taxon>
    </lineage>
</organism>
<comment type="caution">
    <text evidence="1">The sequence shown here is derived from an EMBL/GenBank/DDBJ whole genome shotgun (WGS) entry which is preliminary data.</text>
</comment>
<name>A0ABW5QMM3_9HYPH</name>
<sequence length="574" mass="61849">MIVYGDSERVARPVEVVAKIRHELETYLAHPDGLPAHSGLVGAFIATAELVQAIADDEMAAAGGIDIAGFGQNAGKHLLMMLAGQIAASWRNHFQPEHRLPPAWQDLLARLAIDTPMRLRQGEGYLHYALYPEGYVDAALRSGLGPDTCVIGLRSIGTGLAALVAAGLGADNFFTLRPVGHPFDRRIAPAEPLARDILAAAGPYAIVDEGPGKSGSSFGGVADWLEANGVARDRIHFFPSHGGEPGDQASAEQLTRWRSASRHVSGLSSQHLAEHLSRWLPDLIGPLDTPLQEISGGGWRQSSGGAPPADRQMEKLKFRADAGGQLYLVKFAGVGPSGSRKLEQAQALFEDGHVPEPIGLAHGFLVERWIDGRTLWTAEFDRGRFLDHAGAYLGTRARLLPATTAGASLAQLADMAAINLGERLGTPAEQAVRTHMNSAADHKVSPVFTDNRLQLWEWLVRRDGSFVKTDALDHATGHDLIGPQDIAWDVAGFVAEFDLTADELPRLLRVVSATADRKVDPHLVDLLLPCYLAFQIGLWTDALTRADGEDPQRIAALLDRYANKAARLLAVNVD</sequence>
<proteinExistence type="predicted"/>
<dbReference type="RefSeq" id="WP_386834262.1">
    <property type="nucleotide sequence ID" value="NZ_JBHUNP010000001.1"/>
</dbReference>
<dbReference type="Proteomes" id="UP001597521">
    <property type="component" value="Unassembled WGS sequence"/>
</dbReference>